<dbReference type="InterPro" id="IPR020904">
    <property type="entry name" value="Sc_DH/Rdtase_CS"/>
</dbReference>
<name>A0ABN2UX58_9MICC</name>
<evidence type="ECO:0000259" key="4">
    <source>
        <dbReference type="SMART" id="SM00822"/>
    </source>
</evidence>
<dbReference type="SUPFAM" id="SSF51735">
    <property type="entry name" value="NAD(P)-binding Rossmann-fold domains"/>
    <property type="match status" value="1"/>
</dbReference>
<dbReference type="Gene3D" id="3.40.50.720">
    <property type="entry name" value="NAD(P)-binding Rossmann-like Domain"/>
    <property type="match status" value="1"/>
</dbReference>
<dbReference type="InterPro" id="IPR057326">
    <property type="entry name" value="KR_dom"/>
</dbReference>
<keyword evidence="6" id="KW-1185">Reference proteome</keyword>
<dbReference type="PRINTS" id="PR00080">
    <property type="entry name" value="SDRFAMILY"/>
</dbReference>
<evidence type="ECO:0000313" key="5">
    <source>
        <dbReference type="EMBL" id="GAA2044681.1"/>
    </source>
</evidence>
<dbReference type="EMBL" id="BAAAMN010000056">
    <property type="protein sequence ID" value="GAA2044681.1"/>
    <property type="molecule type" value="Genomic_DNA"/>
</dbReference>
<dbReference type="RefSeq" id="WP_343959643.1">
    <property type="nucleotide sequence ID" value="NZ_BAAAMN010000056.1"/>
</dbReference>
<comment type="similarity">
    <text evidence="1 3">Belongs to the short-chain dehydrogenases/reductases (SDR) family.</text>
</comment>
<dbReference type="PANTHER" id="PTHR24322:SF736">
    <property type="entry name" value="RETINOL DEHYDROGENASE 10"/>
    <property type="match status" value="1"/>
</dbReference>
<dbReference type="PANTHER" id="PTHR24322">
    <property type="entry name" value="PKSB"/>
    <property type="match status" value="1"/>
</dbReference>
<organism evidence="5 6">
    <name type="scientific">Yaniella flava</name>
    <dbReference type="NCBI Taxonomy" id="287930"/>
    <lineage>
        <taxon>Bacteria</taxon>
        <taxon>Bacillati</taxon>
        <taxon>Actinomycetota</taxon>
        <taxon>Actinomycetes</taxon>
        <taxon>Micrococcales</taxon>
        <taxon>Micrococcaceae</taxon>
        <taxon>Yaniella</taxon>
    </lineage>
</organism>
<dbReference type="Proteomes" id="UP001501461">
    <property type="component" value="Unassembled WGS sequence"/>
</dbReference>
<keyword evidence="2" id="KW-0560">Oxidoreductase</keyword>
<proteinExistence type="inferred from homology"/>
<evidence type="ECO:0000256" key="2">
    <source>
        <dbReference type="ARBA" id="ARBA00023002"/>
    </source>
</evidence>
<feature type="domain" description="Ketoreductase" evidence="4">
    <location>
        <begin position="38"/>
        <end position="241"/>
    </location>
</feature>
<comment type="caution">
    <text evidence="5">The sequence shown here is derived from an EMBL/GenBank/DDBJ whole genome shotgun (WGS) entry which is preliminary data.</text>
</comment>
<dbReference type="PROSITE" id="PS00061">
    <property type="entry name" value="ADH_SHORT"/>
    <property type="match status" value="1"/>
</dbReference>
<gene>
    <name evidence="5" type="ORF">GCM10009720_27000</name>
</gene>
<evidence type="ECO:0000256" key="1">
    <source>
        <dbReference type="ARBA" id="ARBA00006484"/>
    </source>
</evidence>
<dbReference type="InterPro" id="IPR036291">
    <property type="entry name" value="NAD(P)-bd_dom_sf"/>
</dbReference>
<dbReference type="InterPro" id="IPR002347">
    <property type="entry name" value="SDR_fam"/>
</dbReference>
<protein>
    <recommendedName>
        <fullName evidence="4">Ketoreductase domain-containing protein</fullName>
    </recommendedName>
</protein>
<evidence type="ECO:0000313" key="6">
    <source>
        <dbReference type="Proteomes" id="UP001501461"/>
    </source>
</evidence>
<dbReference type="Pfam" id="PF00106">
    <property type="entry name" value="adh_short"/>
    <property type="match status" value="1"/>
</dbReference>
<dbReference type="CDD" id="cd05339">
    <property type="entry name" value="17beta-HSDXI-like_SDR_c"/>
    <property type="match status" value="1"/>
</dbReference>
<sequence length="304" mass="32642">MSTFLRAARNITVTAAALGAAGVWYRKRAERQMSLRAQTVLVTGAGSGIGRLLAIGAAKRLAAHVVIWDINEDSARAVADEILALGVDASYDVVDLASNDSVDRAGQAVRDRIGGIDFLINNAGIVTGKAFLDQEHDDVEQTFQVNTLALYRVTRQFLPNMLRNKFGSITVIASAASLTGVARQTDYAASKWGAHGFAESLRAEMRHQGHNIHTLSVHPFYVSTGMFDGASSPNPLLPILEPDAVVATIFRALEAGKHQIVLPATAATATWLKILPVPVADQLRDLLGINSTMDHFTGRQDAPH</sequence>
<dbReference type="PRINTS" id="PR00081">
    <property type="entry name" value="GDHRDH"/>
</dbReference>
<accession>A0ABN2UX58</accession>
<dbReference type="SMART" id="SM00822">
    <property type="entry name" value="PKS_KR"/>
    <property type="match status" value="1"/>
</dbReference>
<evidence type="ECO:0000256" key="3">
    <source>
        <dbReference type="RuleBase" id="RU000363"/>
    </source>
</evidence>
<reference evidence="5 6" key="1">
    <citation type="journal article" date="2019" name="Int. J. Syst. Evol. Microbiol.">
        <title>The Global Catalogue of Microorganisms (GCM) 10K type strain sequencing project: providing services to taxonomists for standard genome sequencing and annotation.</title>
        <authorList>
            <consortium name="The Broad Institute Genomics Platform"/>
            <consortium name="The Broad Institute Genome Sequencing Center for Infectious Disease"/>
            <person name="Wu L."/>
            <person name="Ma J."/>
        </authorList>
    </citation>
    <scope>NUCLEOTIDE SEQUENCE [LARGE SCALE GENOMIC DNA]</scope>
    <source>
        <strain evidence="5 6">JCM 13595</strain>
    </source>
</reference>